<feature type="transmembrane region" description="Helical" evidence="1">
    <location>
        <begin position="41"/>
        <end position="66"/>
    </location>
</feature>
<evidence type="ECO:0000256" key="1">
    <source>
        <dbReference type="SAM" id="Phobius"/>
    </source>
</evidence>
<keyword evidence="1" id="KW-0472">Membrane</keyword>
<comment type="caution">
    <text evidence="2">The sequence shown here is derived from an EMBL/GenBank/DDBJ whole genome shotgun (WGS) entry which is preliminary data.</text>
</comment>
<evidence type="ECO:0000313" key="2">
    <source>
        <dbReference type="EMBL" id="GAG81305.1"/>
    </source>
</evidence>
<name>X1AFG2_9ZZZZ</name>
<keyword evidence="1" id="KW-0812">Transmembrane</keyword>
<proteinExistence type="predicted"/>
<protein>
    <recommendedName>
        <fullName evidence="3">Phosphate transporter</fullName>
    </recommendedName>
</protein>
<accession>X1AFG2</accession>
<feature type="transmembrane region" description="Helical" evidence="1">
    <location>
        <begin position="207"/>
        <end position="224"/>
    </location>
</feature>
<evidence type="ECO:0008006" key="3">
    <source>
        <dbReference type="Google" id="ProtNLM"/>
    </source>
</evidence>
<feature type="transmembrane region" description="Helical" evidence="1">
    <location>
        <begin position="78"/>
        <end position="99"/>
    </location>
</feature>
<gene>
    <name evidence="2" type="ORF">S01H4_31560</name>
</gene>
<keyword evidence="1" id="KW-1133">Transmembrane helix</keyword>
<dbReference type="EMBL" id="BART01016406">
    <property type="protein sequence ID" value="GAG81305.1"/>
    <property type="molecule type" value="Genomic_DNA"/>
</dbReference>
<organism evidence="2">
    <name type="scientific">marine sediment metagenome</name>
    <dbReference type="NCBI Taxonomy" id="412755"/>
    <lineage>
        <taxon>unclassified sequences</taxon>
        <taxon>metagenomes</taxon>
        <taxon>ecological metagenomes</taxon>
    </lineage>
</organism>
<dbReference type="AlphaFoldDB" id="X1AFG2"/>
<feature type="transmembrane region" description="Helical" evidence="1">
    <location>
        <begin position="119"/>
        <end position="142"/>
    </location>
</feature>
<feature type="transmembrane region" description="Helical" evidence="1">
    <location>
        <begin position="149"/>
        <end position="171"/>
    </location>
</feature>
<feature type="non-terminal residue" evidence="2">
    <location>
        <position position="1"/>
    </location>
</feature>
<sequence length="281" mass="30389">STTVSIVFELLGAAVAISLIKISNSPEGAQDISVYINSGKALAIIAGILLSVIVAFTIGTLVQYLARMIFSFEYEKTLKYFGSVWGGIAITAITYFILIKGAKGSSFITAETLTWIKSNTLSILVVSFVGWTVLLQLLSWLFKIKTLKFIVLVGTFALAMAFAGNDLVNFIGVPLAGFESFKAYIASGSGEPGLLTMEVLQGKVQTPTHFLLIAGIIMIATLWLSKKARSVTKTELDLSRQSEGIERFESSFVARAIVRGAISLVSLTDPISVVVFQQFHR</sequence>
<reference evidence="2" key="1">
    <citation type="journal article" date="2014" name="Front. Microbiol.">
        <title>High frequency of phylogenetically diverse reductive dehalogenase-homologous genes in deep subseafloor sedimentary metagenomes.</title>
        <authorList>
            <person name="Kawai M."/>
            <person name="Futagami T."/>
            <person name="Toyoda A."/>
            <person name="Takaki Y."/>
            <person name="Nishi S."/>
            <person name="Hori S."/>
            <person name="Arai W."/>
            <person name="Tsubouchi T."/>
            <person name="Morono Y."/>
            <person name="Uchiyama I."/>
            <person name="Ito T."/>
            <person name="Fujiyama A."/>
            <person name="Inagaki F."/>
            <person name="Takami H."/>
        </authorList>
    </citation>
    <scope>NUCLEOTIDE SEQUENCE</scope>
    <source>
        <strain evidence="2">Expedition CK06-06</strain>
    </source>
</reference>